<comment type="caution">
    <text evidence="2">The sequence shown here is derived from an EMBL/GenBank/DDBJ whole genome shotgun (WGS) entry which is preliminary data.</text>
</comment>
<keyword evidence="1" id="KW-0812">Transmembrane</keyword>
<organism evidence="2 3">
    <name type="scientific">Subtercola lobariae</name>
    <dbReference type="NCBI Taxonomy" id="1588641"/>
    <lineage>
        <taxon>Bacteria</taxon>
        <taxon>Bacillati</taxon>
        <taxon>Actinomycetota</taxon>
        <taxon>Actinomycetes</taxon>
        <taxon>Micrococcales</taxon>
        <taxon>Microbacteriaceae</taxon>
        <taxon>Subtercola</taxon>
    </lineage>
</organism>
<dbReference type="Proteomes" id="UP000598775">
    <property type="component" value="Unassembled WGS sequence"/>
</dbReference>
<feature type="transmembrane region" description="Helical" evidence="1">
    <location>
        <begin position="45"/>
        <end position="67"/>
    </location>
</feature>
<accession>A0A917BCF8</accession>
<keyword evidence="3" id="KW-1185">Reference proteome</keyword>
<gene>
    <name evidence="2" type="ORF">GCM10011399_30000</name>
</gene>
<evidence type="ECO:0000313" key="2">
    <source>
        <dbReference type="EMBL" id="GGF34914.1"/>
    </source>
</evidence>
<dbReference type="EMBL" id="BMGP01000005">
    <property type="protein sequence ID" value="GGF34914.1"/>
    <property type="molecule type" value="Genomic_DNA"/>
</dbReference>
<feature type="transmembrane region" description="Helical" evidence="1">
    <location>
        <begin position="88"/>
        <end position="106"/>
    </location>
</feature>
<dbReference type="AlphaFoldDB" id="A0A917BCF8"/>
<keyword evidence="1" id="KW-0472">Membrane</keyword>
<name>A0A917BCF8_9MICO</name>
<sequence length="119" mass="13012">MASPIPLLIGVVAVALSLAIAVVTAVNGRASSVWFLTLPIIEPGQWWLSLVGYILTPLVVIFAFGLNRIWQRDGLRDRAFTPKPGYSLALKWMVGAGFLLALWHIVNLATVVSEQWVNS</sequence>
<reference evidence="2 3" key="1">
    <citation type="journal article" date="2014" name="Int. J. Syst. Evol. Microbiol.">
        <title>Complete genome sequence of Corynebacterium casei LMG S-19264T (=DSM 44701T), isolated from a smear-ripened cheese.</title>
        <authorList>
            <consortium name="US DOE Joint Genome Institute (JGI-PGF)"/>
            <person name="Walter F."/>
            <person name="Albersmeier A."/>
            <person name="Kalinowski J."/>
            <person name="Ruckert C."/>
        </authorList>
    </citation>
    <scope>NUCLEOTIDE SEQUENCE [LARGE SCALE GENOMIC DNA]</scope>
    <source>
        <strain evidence="2 3">CGMCC 1.12976</strain>
    </source>
</reference>
<evidence type="ECO:0000256" key="1">
    <source>
        <dbReference type="SAM" id="Phobius"/>
    </source>
</evidence>
<keyword evidence="1" id="KW-1133">Transmembrane helix</keyword>
<protein>
    <submittedName>
        <fullName evidence="2">Uncharacterized protein</fullName>
    </submittedName>
</protein>
<proteinExistence type="predicted"/>
<evidence type="ECO:0000313" key="3">
    <source>
        <dbReference type="Proteomes" id="UP000598775"/>
    </source>
</evidence>